<feature type="transmembrane region" description="Helical" evidence="1">
    <location>
        <begin position="151"/>
        <end position="174"/>
    </location>
</feature>
<feature type="transmembrane region" description="Helical" evidence="1">
    <location>
        <begin position="118"/>
        <end position="145"/>
    </location>
</feature>
<proteinExistence type="predicted"/>
<feature type="transmembrane region" description="Helical" evidence="1">
    <location>
        <begin position="305"/>
        <end position="328"/>
    </location>
</feature>
<dbReference type="AlphaFoldDB" id="A0A450ZC09"/>
<keyword evidence="1" id="KW-0812">Transmembrane</keyword>
<organism evidence="2">
    <name type="scientific">Candidatus Kentrum sp. TC</name>
    <dbReference type="NCBI Taxonomy" id="2126339"/>
    <lineage>
        <taxon>Bacteria</taxon>
        <taxon>Pseudomonadati</taxon>
        <taxon>Pseudomonadota</taxon>
        <taxon>Gammaproteobacteria</taxon>
        <taxon>Candidatus Kentrum</taxon>
    </lineage>
</organism>
<keyword evidence="1" id="KW-1133">Transmembrane helix</keyword>
<evidence type="ECO:0000313" key="2">
    <source>
        <dbReference type="EMBL" id="VFK51334.1"/>
    </source>
</evidence>
<protein>
    <submittedName>
        <fullName evidence="2">Uncharacterized protein</fullName>
    </submittedName>
</protein>
<reference evidence="2" key="1">
    <citation type="submission" date="2019-02" db="EMBL/GenBank/DDBJ databases">
        <authorList>
            <person name="Gruber-Vodicka R. H."/>
            <person name="Seah K. B. B."/>
        </authorList>
    </citation>
    <scope>NUCLEOTIDE SEQUENCE</scope>
    <source>
        <strain evidence="2">BECK_BZ126</strain>
    </source>
</reference>
<feature type="transmembrane region" description="Helical" evidence="1">
    <location>
        <begin position="374"/>
        <end position="391"/>
    </location>
</feature>
<accession>A0A450ZC09</accession>
<gene>
    <name evidence="2" type="ORF">BECKTC1821F_GA0114240_100151</name>
</gene>
<feature type="transmembrane region" description="Helical" evidence="1">
    <location>
        <begin position="85"/>
        <end position="106"/>
    </location>
</feature>
<feature type="transmembrane region" description="Helical" evidence="1">
    <location>
        <begin position="243"/>
        <end position="262"/>
    </location>
</feature>
<feature type="transmembrane region" description="Helical" evidence="1">
    <location>
        <begin position="16"/>
        <end position="37"/>
    </location>
</feature>
<evidence type="ECO:0000256" key="1">
    <source>
        <dbReference type="SAM" id="Phobius"/>
    </source>
</evidence>
<dbReference type="EMBL" id="CAADFW010000001">
    <property type="protein sequence ID" value="VFK51334.1"/>
    <property type="molecule type" value="Genomic_DNA"/>
</dbReference>
<keyword evidence="1" id="KW-0472">Membrane</keyword>
<name>A0A450ZC09_9GAMM</name>
<sequence>MRWISTPDSVENNEPTALALLETLLAVAAYWGVAWWFDTHLHLLASISLAPWLLLRSKESTERGVRWFVAYWEDKTEITPKDTPWRFWGIVLSSALITGVSTYWLADTFLLGHTGWALFARSLGLGMLAWMIAFMVAVAVAVAVAEAVAGAGAVAGTWVLALPFLLAVGASVWLRSLGVRVLATLRHPWRGFQALPENWRRILLAVDSHHAPELAPGLSARIEEFSLPGIVEKIRVGDWGDRLMWISLIPIWFLPGLLYRWSLKSTCWLYLPLIYLGGGLRWRPRTAKEKGMLVSDLNEGRVEQFRRWLAVGVAASLVITTAIGHPALQSAMRESLSQFPLVLRSFLWVSDLLTEQAATLAHLWRFNGLDLAPWQWLNCLGAAITAALFFYSDRVERRWRLAREETPGAAPAKIHVARLLGLTRLRNLCAILYVPLAFGYGFLALDGFDPARLTGWLAPLGVLYGPYL</sequence>
<feature type="transmembrane region" description="Helical" evidence="1">
    <location>
        <begin position="428"/>
        <end position="445"/>
    </location>
</feature>